<dbReference type="RefSeq" id="WP_326505108.1">
    <property type="nucleotide sequence ID" value="NZ_JAWIIV010000002.1"/>
</dbReference>
<keyword evidence="2" id="KW-1185">Reference proteome</keyword>
<name>A0ABU6J442_9BURK</name>
<reference evidence="1 2" key="1">
    <citation type="submission" date="2023-10" db="EMBL/GenBank/DDBJ databases">
        <title>Noviherbaspirillum sp. CPCC 100848 genome assembly.</title>
        <authorList>
            <person name="Li X.Y."/>
            <person name="Fang X.M."/>
        </authorList>
    </citation>
    <scope>NUCLEOTIDE SEQUENCE [LARGE SCALE GENOMIC DNA]</scope>
    <source>
        <strain evidence="1 2">CPCC 100848</strain>
    </source>
</reference>
<protein>
    <submittedName>
        <fullName evidence="1">Uncharacterized protein</fullName>
    </submittedName>
</protein>
<comment type="caution">
    <text evidence="1">The sequence shown here is derived from an EMBL/GenBank/DDBJ whole genome shotgun (WGS) entry which is preliminary data.</text>
</comment>
<evidence type="ECO:0000313" key="2">
    <source>
        <dbReference type="Proteomes" id="UP001352263"/>
    </source>
</evidence>
<dbReference type="Proteomes" id="UP001352263">
    <property type="component" value="Unassembled WGS sequence"/>
</dbReference>
<evidence type="ECO:0000313" key="1">
    <source>
        <dbReference type="EMBL" id="MEC4718384.1"/>
    </source>
</evidence>
<proteinExistence type="predicted"/>
<sequence length="171" mass="18971">MMKISGASQLRFTIEHALETHTEIKMKSPMSTALRRGISPQAFGLVLSCVALITGSNAAAVTPTPVHKITCRTWITQKPELQEAWLLGYLQGSSEVLKIAGARTHNLFWALDSVGEGTERVRALCRDDPEMLMQKAGFKFTRELVHAWQAKWASESKKRNQSPKAEPPVAE</sequence>
<gene>
    <name evidence="1" type="ORF">RY831_04455</name>
</gene>
<dbReference type="EMBL" id="JAWIIV010000002">
    <property type="protein sequence ID" value="MEC4718384.1"/>
    <property type="molecule type" value="Genomic_DNA"/>
</dbReference>
<organism evidence="1 2">
    <name type="scientific">Noviherbaspirillum album</name>
    <dbReference type="NCBI Taxonomy" id="3080276"/>
    <lineage>
        <taxon>Bacteria</taxon>
        <taxon>Pseudomonadati</taxon>
        <taxon>Pseudomonadota</taxon>
        <taxon>Betaproteobacteria</taxon>
        <taxon>Burkholderiales</taxon>
        <taxon>Oxalobacteraceae</taxon>
        <taxon>Noviherbaspirillum</taxon>
    </lineage>
</organism>
<accession>A0ABU6J442</accession>